<dbReference type="InterPro" id="IPR006046">
    <property type="entry name" value="Alpha_amylase"/>
</dbReference>
<evidence type="ECO:0000256" key="8">
    <source>
        <dbReference type="ARBA" id="ARBA00022837"/>
    </source>
</evidence>
<evidence type="ECO:0000256" key="4">
    <source>
        <dbReference type="ARBA" id="ARBA00012595"/>
    </source>
</evidence>
<evidence type="ECO:0000256" key="5">
    <source>
        <dbReference type="ARBA" id="ARBA00017303"/>
    </source>
</evidence>
<evidence type="ECO:0000256" key="3">
    <source>
        <dbReference type="ARBA" id="ARBA00008061"/>
    </source>
</evidence>
<evidence type="ECO:0000256" key="11">
    <source>
        <dbReference type="RuleBase" id="RU003615"/>
    </source>
</evidence>
<dbReference type="PATRIC" id="fig|1216932.3.peg.3290"/>
<evidence type="ECO:0000256" key="10">
    <source>
        <dbReference type="ARBA" id="ARBA00023295"/>
    </source>
</evidence>
<dbReference type="AlphaFoldDB" id="W6S7R0"/>
<evidence type="ECO:0000256" key="9">
    <source>
        <dbReference type="ARBA" id="ARBA00023277"/>
    </source>
</evidence>
<reference evidence="14 15" key="1">
    <citation type="submission" date="2013-11" db="EMBL/GenBank/DDBJ databases">
        <title>Complete genome sequence of Clostridum sp. M2/40.</title>
        <authorList>
            <person name="Wibberg D."/>
            <person name="Puehler A."/>
            <person name="Schlueter A."/>
        </authorList>
    </citation>
    <scope>NUCLEOTIDE SEQUENCE [LARGE SCALE GENOMIC DNA]</scope>
    <source>
        <strain evidence="15">M2/40</strain>
    </source>
</reference>
<keyword evidence="10" id="KW-0326">Glycosidase</keyword>
<dbReference type="Pfam" id="PF16738">
    <property type="entry name" value="CBM26"/>
    <property type="match status" value="3"/>
</dbReference>
<dbReference type="InterPro" id="IPR006047">
    <property type="entry name" value="GH13_cat_dom"/>
</dbReference>
<comment type="similarity">
    <text evidence="3 11">Belongs to the glycosyl hydrolase 13 family.</text>
</comment>
<dbReference type="Gene3D" id="2.60.40.10">
    <property type="entry name" value="Immunoglobulins"/>
    <property type="match status" value="3"/>
</dbReference>
<accession>W6S7R0</accession>
<evidence type="ECO:0000313" key="14">
    <source>
        <dbReference type="EMBL" id="CDM70432.1"/>
    </source>
</evidence>
<dbReference type="HOGENOM" id="CLU_002811_0_0_9"/>
<dbReference type="Proteomes" id="UP000019426">
    <property type="component" value="Chromosome M2/40_rep2"/>
</dbReference>
<keyword evidence="15" id="KW-1185">Reference proteome</keyword>
<dbReference type="OrthoDB" id="9761789at2"/>
<comment type="cofactor">
    <cofactor evidence="2">
        <name>Ca(2+)</name>
        <dbReference type="ChEBI" id="CHEBI:29108"/>
    </cofactor>
</comment>
<gene>
    <name evidence="14" type="ORF">CM240_3315</name>
</gene>
<dbReference type="Gene3D" id="3.20.20.80">
    <property type="entry name" value="Glycosidases"/>
    <property type="match status" value="1"/>
</dbReference>
<protein>
    <recommendedName>
        <fullName evidence="5">Alpha-amylase</fullName>
        <ecNumber evidence="4">3.2.1.1</ecNumber>
    </recommendedName>
</protein>
<dbReference type="Gene3D" id="2.60.40.1180">
    <property type="entry name" value="Golgi alpha-mannosidase II"/>
    <property type="match status" value="1"/>
</dbReference>
<keyword evidence="6" id="KW-0479">Metal-binding</keyword>
<dbReference type="Pfam" id="PF00128">
    <property type="entry name" value="Alpha-amylase"/>
    <property type="match status" value="1"/>
</dbReference>
<evidence type="ECO:0000256" key="6">
    <source>
        <dbReference type="ARBA" id="ARBA00022723"/>
    </source>
</evidence>
<dbReference type="EC" id="3.2.1.1" evidence="4"/>
<dbReference type="GO" id="GO:0004556">
    <property type="term" value="F:alpha-amylase activity"/>
    <property type="evidence" value="ECO:0007669"/>
    <property type="project" value="UniProtKB-EC"/>
</dbReference>
<evidence type="ECO:0000313" key="15">
    <source>
        <dbReference type="Proteomes" id="UP000019426"/>
    </source>
</evidence>
<sequence>MGKMSKRLTSLITTLVLTTGLICGTGLFKAPVEAYAADTEVTSDYGLADSTQEGVILHAWNWSFNTIKENLSKIAAAGYTSVQTSPVQGTKENSMGTDHWWVLYQPTNFKIGNAQLGTRDEFKAMCEEAEKYGIKIIVDVVCNHMANTGENKYKFSTAIEDKYEAREFWHEYDNPHGIDYGSRYSITHDCMDLPDLNTSNKTLQNDIITFLNDAIDCGADGFRFDAAKHIELPDDPDGSDFWPTILNNLNNKEDLFIYGEILDTNGGNSRTSAYSNYINVNSEAYSQNVRAAIGYSDKQDTAKNIGQASSSNYNTNGVDSKKIVTYTETHDDYAGLSQNTTTMSDWYNKMGWAIVAARNSGTPLYFNRPANSTASNPLPGQMGNAGNDMWEDTDVVAVNKFHNAMIGEEEYIRTLSNTTMVIERGTKGAVIVNLDGTANIDTETNLEDGTYTNIASTGGTFKVSNGRLTGTLKSGQIAVFYKNESPKVSISKESCEFTDTLDLTLGASNCDEATYSINGGKEIEYTNGTTITIGKDVVAPCEITIVLKATKGDVTTTETYTYNKVYLSPTVSISKEGGNYTGSLELTLGTTNSTKATYSINGGDAVEYVDGTTITIGEDQEVGTDTTITLTSTDGLTYTEKSYTFTKVDSVKAYFKKPSGWGTPNIYVYDDSTGVVKMVEAWPGVAMVDEGDGLYSYTLPEGWTSAKVIFNDGSNQVPGANEPGLVLENNDMIYEDGNWTEYIAPEVNPEVSISKEDCTFVGTLDLTLGCKNVDKATYSINDGEEVEYSDGTTITIGEDIAAGSDITVTLKGVYEDKEVEETYKYTKEYVAPTVSISKEDCTFENSLELTLSVANVDSAYYSINGGEKVEYSNGTKITIGEDSAIGDEITVTLSANDGITNVEQTYTYTKVEPVKQKVVYFKKPSGWGTPKVYIYDDTTYSTVKKIAEWPGVAMTSEGGDLYSYTLSEEWNDLDAKVIFTDGTNQTPGANQPGLELTSNSMLYDNGSWSEYKQEDDNDEALVAYFVKPSNWGTPRIYVYDDSTGTVEKISEWPGELMTSEGGDLYSYTLPEEWKYAKVIFTDGTNQTPGVNQAGLEMTTSMIYDNGSWSEYTE</sequence>
<dbReference type="InterPro" id="IPR017853">
    <property type="entry name" value="GH"/>
</dbReference>
<dbReference type="PRINTS" id="PR00110">
    <property type="entry name" value="ALPHAAMYLASE"/>
</dbReference>
<proteinExistence type="inferred from homology"/>
<dbReference type="GO" id="GO:0046872">
    <property type="term" value="F:metal ion binding"/>
    <property type="evidence" value="ECO:0007669"/>
    <property type="project" value="UniProtKB-KW"/>
</dbReference>
<keyword evidence="7" id="KW-0378">Hydrolase</keyword>
<dbReference type="RefSeq" id="WP_051483921.1">
    <property type="nucleotide sequence ID" value="NZ_HG917869.1"/>
</dbReference>
<organism evidence="14 15">
    <name type="scientific">Clostridium bornimense</name>
    <dbReference type="NCBI Taxonomy" id="1216932"/>
    <lineage>
        <taxon>Bacteria</taxon>
        <taxon>Bacillati</taxon>
        <taxon>Bacillota</taxon>
        <taxon>Clostridia</taxon>
        <taxon>Eubacteriales</taxon>
        <taxon>Clostridiaceae</taxon>
        <taxon>Clostridium</taxon>
    </lineage>
</organism>
<dbReference type="PANTHER" id="PTHR43447">
    <property type="entry name" value="ALPHA-AMYLASE"/>
    <property type="match status" value="1"/>
</dbReference>
<dbReference type="SMART" id="SM00642">
    <property type="entry name" value="Aamy"/>
    <property type="match status" value="1"/>
</dbReference>
<dbReference type="STRING" id="1216932.CM240_3315"/>
<comment type="catalytic activity">
    <reaction evidence="1">
        <text>Endohydrolysis of (1-&gt;4)-alpha-D-glucosidic linkages in polysaccharides containing three or more (1-&gt;4)-alpha-linked D-glucose units.</text>
        <dbReference type="EC" id="3.2.1.1"/>
    </reaction>
</comment>
<dbReference type="GO" id="GO:0005975">
    <property type="term" value="P:carbohydrate metabolic process"/>
    <property type="evidence" value="ECO:0007669"/>
    <property type="project" value="InterPro"/>
</dbReference>
<dbReference type="SUPFAM" id="SSF51011">
    <property type="entry name" value="Glycosyl hydrolase domain"/>
    <property type="match status" value="1"/>
</dbReference>
<dbReference type="InterPro" id="IPR031965">
    <property type="entry name" value="CBM26"/>
</dbReference>
<evidence type="ECO:0000259" key="13">
    <source>
        <dbReference type="SMART" id="SM00642"/>
    </source>
</evidence>
<dbReference type="SUPFAM" id="SSF51445">
    <property type="entry name" value="(Trans)glycosidases"/>
    <property type="match status" value="1"/>
</dbReference>
<name>W6S7R0_9CLOT</name>
<evidence type="ECO:0000259" key="12">
    <source>
        <dbReference type="SMART" id="SM00632"/>
    </source>
</evidence>
<dbReference type="InterPro" id="IPR013780">
    <property type="entry name" value="Glyco_hydro_b"/>
</dbReference>
<dbReference type="InterPro" id="IPR013783">
    <property type="entry name" value="Ig-like_fold"/>
</dbReference>
<dbReference type="InterPro" id="IPR031319">
    <property type="entry name" value="A-amylase_C"/>
</dbReference>
<feature type="domain" description="Glycosyl hydrolase family 13 catalytic" evidence="13">
    <location>
        <begin position="54"/>
        <end position="402"/>
    </location>
</feature>
<dbReference type="CDD" id="cd11315">
    <property type="entry name" value="AmyAc_bac1_AmyA"/>
    <property type="match status" value="1"/>
</dbReference>
<dbReference type="SMART" id="SM00632">
    <property type="entry name" value="Aamy_C"/>
    <property type="match status" value="1"/>
</dbReference>
<dbReference type="KEGG" id="clt:CM240_3315"/>
<evidence type="ECO:0000256" key="1">
    <source>
        <dbReference type="ARBA" id="ARBA00000548"/>
    </source>
</evidence>
<dbReference type="EMBL" id="HG917869">
    <property type="protein sequence ID" value="CDM70432.1"/>
    <property type="molecule type" value="Genomic_DNA"/>
</dbReference>
<dbReference type="eggNOG" id="COG1501">
    <property type="taxonomic scope" value="Bacteria"/>
</dbReference>
<keyword evidence="8" id="KW-0106">Calcium</keyword>
<feature type="domain" description="Alpha-amylase C-terminal" evidence="12">
    <location>
        <begin position="412"/>
        <end position="484"/>
    </location>
</feature>
<dbReference type="eggNOG" id="COG0366">
    <property type="taxonomic scope" value="Bacteria"/>
</dbReference>
<evidence type="ECO:0000256" key="2">
    <source>
        <dbReference type="ARBA" id="ARBA00001913"/>
    </source>
</evidence>
<keyword evidence="9" id="KW-0119">Carbohydrate metabolism</keyword>
<evidence type="ECO:0000256" key="7">
    <source>
        <dbReference type="ARBA" id="ARBA00022801"/>
    </source>
</evidence>